<dbReference type="GO" id="GO:0009231">
    <property type="term" value="P:riboflavin biosynthetic process"/>
    <property type="evidence" value="ECO:0007669"/>
    <property type="project" value="InterPro"/>
</dbReference>
<protein>
    <recommendedName>
        <fullName evidence="14">Riboflavin biosynthesis protein</fullName>
    </recommendedName>
    <domain>
        <recommendedName>
            <fullName evidence="14">Riboflavin kinase</fullName>
            <ecNumber evidence="14">2.7.1.26</ecNumber>
        </recommendedName>
        <alternativeName>
            <fullName evidence="14">Flavokinase</fullName>
        </alternativeName>
    </domain>
    <domain>
        <recommendedName>
            <fullName evidence="14">FMN adenylyltransferase</fullName>
            <ecNumber evidence="14">2.7.7.2</ecNumber>
        </recommendedName>
        <alternativeName>
            <fullName evidence="14">FAD pyrophosphorylase</fullName>
        </alternativeName>
        <alternativeName>
            <fullName evidence="14">FAD synthase</fullName>
        </alternativeName>
    </domain>
</protein>
<dbReference type="InterPro" id="IPR023468">
    <property type="entry name" value="Riboflavin_kinase"/>
</dbReference>
<evidence type="ECO:0000313" key="16">
    <source>
        <dbReference type="EMBL" id="KOO46572.1"/>
    </source>
</evidence>
<accession>A0A0M0L6T5</accession>
<name>A0A0M0L6T5_9BACI</name>
<evidence type="ECO:0000256" key="7">
    <source>
        <dbReference type="ARBA" id="ARBA00022741"/>
    </source>
</evidence>
<dbReference type="InterPro" id="IPR015864">
    <property type="entry name" value="FAD_synthase"/>
</dbReference>
<keyword evidence="10 14" id="KW-0067">ATP-binding</keyword>
<dbReference type="OrthoDB" id="9803667at2"/>
<evidence type="ECO:0000256" key="14">
    <source>
        <dbReference type="PIRNR" id="PIRNR004491"/>
    </source>
</evidence>
<dbReference type="SMART" id="SM00904">
    <property type="entry name" value="Flavokinase"/>
    <property type="match status" value="1"/>
</dbReference>
<gene>
    <name evidence="16" type="ORF">AMD01_12185</name>
</gene>
<keyword evidence="6 14" id="KW-0548">Nucleotidyltransferase</keyword>
<evidence type="ECO:0000256" key="2">
    <source>
        <dbReference type="ARBA" id="ARBA00005201"/>
    </source>
</evidence>
<comment type="caution">
    <text evidence="16">The sequence shown here is derived from an EMBL/GenBank/DDBJ whole genome shotgun (WGS) entry which is preliminary data.</text>
</comment>
<proteinExistence type="inferred from homology"/>
<evidence type="ECO:0000256" key="3">
    <source>
        <dbReference type="ARBA" id="ARBA00022630"/>
    </source>
</evidence>
<dbReference type="FunFam" id="3.40.50.620:FF:000021">
    <property type="entry name" value="Riboflavin biosynthesis protein"/>
    <property type="match status" value="1"/>
</dbReference>
<evidence type="ECO:0000256" key="13">
    <source>
        <dbReference type="ARBA" id="ARBA00049494"/>
    </source>
</evidence>
<dbReference type="InterPro" id="IPR023465">
    <property type="entry name" value="Riboflavin_kinase_dom_sf"/>
</dbReference>
<keyword evidence="4 14" id="KW-0288">FMN</keyword>
<dbReference type="GO" id="GO:0006747">
    <property type="term" value="P:FAD biosynthetic process"/>
    <property type="evidence" value="ECO:0007669"/>
    <property type="project" value="UniProtKB-UniRule"/>
</dbReference>
<keyword evidence="7 14" id="KW-0547">Nucleotide-binding</keyword>
<keyword evidence="8 14" id="KW-0418">Kinase</keyword>
<dbReference type="GO" id="GO:0008531">
    <property type="term" value="F:riboflavin kinase activity"/>
    <property type="evidence" value="ECO:0007669"/>
    <property type="project" value="UniProtKB-UniRule"/>
</dbReference>
<evidence type="ECO:0000256" key="9">
    <source>
        <dbReference type="ARBA" id="ARBA00022827"/>
    </source>
</evidence>
<feature type="domain" description="Riboflavin kinase" evidence="15">
    <location>
        <begin position="185"/>
        <end position="312"/>
    </location>
</feature>
<dbReference type="PANTHER" id="PTHR22749">
    <property type="entry name" value="RIBOFLAVIN KINASE/FMN ADENYLYLTRANSFERASE"/>
    <property type="match status" value="1"/>
</dbReference>
<sequence>MEVIEIQHPHHFQQDAMPQAVMALGYFDGVHLGHQEVIKMAKKIADEKGIKSAVMTFDPHPSVVLGKNVQHVDMITPLQQKIEIIEQLGIDRLYLVHFDLAFASLLPQEFVDQYIIGLHIKHVVAGFDYSYGKMGKGTMETLPFHSRNQFTQTIIDKLTLGEEKISSTFIRKCLKEGNVDALSDLLGREYSIKGHVVHGDKRGRQIGFPTANVESDDAYLIPSTGVYAVEAHVLGQWYQGVCNVGYKPTFNKESDGKPTIEVHLFQFDEQVYDQPMEVRFYQKLRGEQKFNGIESLVAQIEKDKQEAIRYFNKK</sequence>
<dbReference type="NCBIfam" id="NF004162">
    <property type="entry name" value="PRK05627.1-5"/>
    <property type="match status" value="1"/>
</dbReference>
<keyword evidence="9 14" id="KW-0274">FAD</keyword>
<keyword evidence="3 14" id="KW-0285">Flavoprotein</keyword>
<comment type="pathway">
    <text evidence="1 14">Cofactor biosynthesis; FAD biosynthesis; FAD from FMN: step 1/1.</text>
</comment>
<dbReference type="Gene3D" id="2.40.30.30">
    <property type="entry name" value="Riboflavin kinase-like"/>
    <property type="match status" value="1"/>
</dbReference>
<reference evidence="17" key="1">
    <citation type="submission" date="2015-08" db="EMBL/GenBank/DDBJ databases">
        <title>Fjat-14210 dsm16467.</title>
        <authorList>
            <person name="Liu B."/>
            <person name="Wang J."/>
            <person name="Zhu Y."/>
            <person name="Liu G."/>
            <person name="Chen Q."/>
            <person name="Chen Z."/>
            <person name="Lan J."/>
            <person name="Che J."/>
            <person name="Ge C."/>
            <person name="Shi H."/>
            <person name="Pan Z."/>
            <person name="Liu X."/>
        </authorList>
    </citation>
    <scope>NUCLEOTIDE SEQUENCE [LARGE SCALE GENOMIC DNA]</scope>
    <source>
        <strain evidence="17">DSM 16467</strain>
    </source>
</reference>
<comment type="catalytic activity">
    <reaction evidence="13 14">
        <text>FMN + ATP + H(+) = FAD + diphosphate</text>
        <dbReference type="Rhea" id="RHEA:17237"/>
        <dbReference type="ChEBI" id="CHEBI:15378"/>
        <dbReference type="ChEBI" id="CHEBI:30616"/>
        <dbReference type="ChEBI" id="CHEBI:33019"/>
        <dbReference type="ChEBI" id="CHEBI:57692"/>
        <dbReference type="ChEBI" id="CHEBI:58210"/>
        <dbReference type="EC" id="2.7.7.2"/>
    </reaction>
</comment>
<dbReference type="PATRIC" id="fig|284581.3.peg.2557"/>
<evidence type="ECO:0000256" key="10">
    <source>
        <dbReference type="ARBA" id="ARBA00022840"/>
    </source>
</evidence>
<evidence type="ECO:0000256" key="11">
    <source>
        <dbReference type="ARBA" id="ARBA00023268"/>
    </source>
</evidence>
<dbReference type="NCBIfam" id="TIGR00083">
    <property type="entry name" value="ribF"/>
    <property type="match status" value="1"/>
</dbReference>
<dbReference type="EC" id="2.7.1.26" evidence="14"/>
<comment type="pathway">
    <text evidence="2 14">Cofactor biosynthesis; FMN biosynthesis; FMN from riboflavin (ATP route): step 1/1.</text>
</comment>
<dbReference type="EMBL" id="LILC01000013">
    <property type="protein sequence ID" value="KOO46572.1"/>
    <property type="molecule type" value="Genomic_DNA"/>
</dbReference>
<evidence type="ECO:0000256" key="1">
    <source>
        <dbReference type="ARBA" id="ARBA00004726"/>
    </source>
</evidence>
<keyword evidence="5 14" id="KW-0808">Transferase</keyword>
<evidence type="ECO:0000313" key="17">
    <source>
        <dbReference type="Proteomes" id="UP000037558"/>
    </source>
</evidence>
<dbReference type="GO" id="GO:0005524">
    <property type="term" value="F:ATP binding"/>
    <property type="evidence" value="ECO:0007669"/>
    <property type="project" value="UniProtKB-UniRule"/>
</dbReference>
<dbReference type="STRING" id="284581.AMD01_12185"/>
<evidence type="ECO:0000259" key="15">
    <source>
        <dbReference type="SMART" id="SM00904"/>
    </source>
</evidence>
<dbReference type="InterPro" id="IPR015865">
    <property type="entry name" value="Riboflavin_kinase_bac/euk"/>
</dbReference>
<dbReference type="SUPFAM" id="SSF52374">
    <property type="entry name" value="Nucleotidylyl transferase"/>
    <property type="match status" value="1"/>
</dbReference>
<dbReference type="Pfam" id="PF06574">
    <property type="entry name" value="FAD_syn"/>
    <property type="match status" value="1"/>
</dbReference>
<dbReference type="Gene3D" id="3.40.50.620">
    <property type="entry name" value="HUPs"/>
    <property type="match status" value="1"/>
</dbReference>
<evidence type="ECO:0000256" key="12">
    <source>
        <dbReference type="ARBA" id="ARBA00047880"/>
    </source>
</evidence>
<dbReference type="InterPro" id="IPR014729">
    <property type="entry name" value="Rossmann-like_a/b/a_fold"/>
</dbReference>
<dbReference type="NCBIfam" id="NF004160">
    <property type="entry name" value="PRK05627.1-3"/>
    <property type="match status" value="1"/>
</dbReference>
<dbReference type="EC" id="2.7.7.2" evidence="14"/>
<dbReference type="Pfam" id="PF01687">
    <property type="entry name" value="Flavokinase"/>
    <property type="match status" value="1"/>
</dbReference>
<dbReference type="NCBIfam" id="TIGR00125">
    <property type="entry name" value="cyt_tran_rel"/>
    <property type="match status" value="1"/>
</dbReference>
<dbReference type="NCBIfam" id="NF004161">
    <property type="entry name" value="PRK05627.1-4"/>
    <property type="match status" value="1"/>
</dbReference>
<dbReference type="PANTHER" id="PTHR22749:SF6">
    <property type="entry name" value="RIBOFLAVIN KINASE"/>
    <property type="match status" value="1"/>
</dbReference>
<dbReference type="InterPro" id="IPR004821">
    <property type="entry name" value="Cyt_trans-like"/>
</dbReference>
<comment type="similarity">
    <text evidence="14">Belongs to the ribF family.</text>
</comment>
<evidence type="ECO:0000256" key="5">
    <source>
        <dbReference type="ARBA" id="ARBA00022679"/>
    </source>
</evidence>
<dbReference type="SUPFAM" id="SSF82114">
    <property type="entry name" value="Riboflavin kinase-like"/>
    <property type="match status" value="1"/>
</dbReference>
<organism evidence="16 17">
    <name type="scientific">Priestia koreensis</name>
    <dbReference type="NCBI Taxonomy" id="284581"/>
    <lineage>
        <taxon>Bacteria</taxon>
        <taxon>Bacillati</taxon>
        <taxon>Bacillota</taxon>
        <taxon>Bacilli</taxon>
        <taxon>Bacillales</taxon>
        <taxon>Bacillaceae</taxon>
        <taxon>Priestia</taxon>
    </lineage>
</organism>
<dbReference type="UniPathway" id="UPA00277">
    <property type="reaction ID" value="UER00407"/>
</dbReference>
<evidence type="ECO:0000256" key="6">
    <source>
        <dbReference type="ARBA" id="ARBA00022695"/>
    </source>
</evidence>
<dbReference type="InterPro" id="IPR002606">
    <property type="entry name" value="Riboflavin_kinase_bac"/>
</dbReference>
<dbReference type="FunFam" id="2.40.30.30:FF:000004">
    <property type="entry name" value="Riboflavin biosynthesis protein"/>
    <property type="match status" value="1"/>
</dbReference>
<dbReference type="RefSeq" id="WP_053401666.1">
    <property type="nucleotide sequence ID" value="NZ_JAUKEN010000001.1"/>
</dbReference>
<keyword evidence="17" id="KW-1185">Reference proteome</keyword>
<dbReference type="GO" id="GO:0003919">
    <property type="term" value="F:FMN adenylyltransferase activity"/>
    <property type="evidence" value="ECO:0007669"/>
    <property type="project" value="UniProtKB-UniRule"/>
</dbReference>
<dbReference type="Proteomes" id="UP000037558">
    <property type="component" value="Unassembled WGS sequence"/>
</dbReference>
<dbReference type="AlphaFoldDB" id="A0A0M0L6T5"/>
<keyword evidence="11" id="KW-0511">Multifunctional enzyme</keyword>
<dbReference type="PIRSF" id="PIRSF004491">
    <property type="entry name" value="FAD_Synth"/>
    <property type="match status" value="1"/>
</dbReference>
<dbReference type="CDD" id="cd02064">
    <property type="entry name" value="FAD_synthetase_N"/>
    <property type="match status" value="1"/>
</dbReference>
<dbReference type="GO" id="GO:0009398">
    <property type="term" value="P:FMN biosynthetic process"/>
    <property type="evidence" value="ECO:0007669"/>
    <property type="project" value="UniProtKB-UniRule"/>
</dbReference>
<evidence type="ECO:0000256" key="8">
    <source>
        <dbReference type="ARBA" id="ARBA00022777"/>
    </source>
</evidence>
<comment type="catalytic activity">
    <reaction evidence="12 14">
        <text>riboflavin + ATP = FMN + ADP + H(+)</text>
        <dbReference type="Rhea" id="RHEA:14357"/>
        <dbReference type="ChEBI" id="CHEBI:15378"/>
        <dbReference type="ChEBI" id="CHEBI:30616"/>
        <dbReference type="ChEBI" id="CHEBI:57986"/>
        <dbReference type="ChEBI" id="CHEBI:58210"/>
        <dbReference type="ChEBI" id="CHEBI:456216"/>
        <dbReference type="EC" id="2.7.1.26"/>
    </reaction>
</comment>
<evidence type="ECO:0000256" key="4">
    <source>
        <dbReference type="ARBA" id="ARBA00022643"/>
    </source>
</evidence>
<dbReference type="UniPathway" id="UPA00276">
    <property type="reaction ID" value="UER00406"/>
</dbReference>